<evidence type="ECO:0000259" key="2">
    <source>
        <dbReference type="PROSITE" id="PS50190"/>
    </source>
</evidence>
<dbReference type="SUPFAM" id="SSF50729">
    <property type="entry name" value="PH domain-like"/>
    <property type="match status" value="1"/>
</dbReference>
<dbReference type="InterPro" id="IPR035999">
    <property type="entry name" value="Sec7_dom_sf"/>
</dbReference>
<dbReference type="SUPFAM" id="SSF48425">
    <property type="entry name" value="Sec7 domain"/>
    <property type="match status" value="1"/>
</dbReference>
<feature type="region of interest" description="Disordered" evidence="1">
    <location>
        <begin position="905"/>
        <end position="926"/>
    </location>
</feature>
<reference evidence="3 4" key="1">
    <citation type="submission" date="2019-03" db="EMBL/GenBank/DDBJ databases">
        <title>Rhodosporidium diobovatum UCD-FST 08-225 genome sequencing, assembly, and annotation.</title>
        <authorList>
            <person name="Fakankun I.U."/>
            <person name="Fristensky B."/>
            <person name="Levin D.B."/>
        </authorList>
    </citation>
    <scope>NUCLEOTIDE SEQUENCE [LARGE SCALE GENOMIC DNA]</scope>
    <source>
        <strain evidence="3 4">UCD-FST 08-225</strain>
    </source>
</reference>
<evidence type="ECO:0000313" key="3">
    <source>
        <dbReference type="EMBL" id="TNY24392.1"/>
    </source>
</evidence>
<dbReference type="GO" id="GO:0005085">
    <property type="term" value="F:guanyl-nucleotide exchange factor activity"/>
    <property type="evidence" value="ECO:0007669"/>
    <property type="project" value="InterPro"/>
</dbReference>
<dbReference type="Gene3D" id="2.30.29.30">
    <property type="entry name" value="Pleckstrin-homology domain (PH domain)/Phosphotyrosine-binding domain (PTB)"/>
    <property type="match status" value="1"/>
</dbReference>
<feature type="compositionally biased region" description="Low complexity" evidence="1">
    <location>
        <begin position="12"/>
        <end position="57"/>
    </location>
</feature>
<feature type="compositionally biased region" description="Low complexity" evidence="1">
    <location>
        <begin position="1307"/>
        <end position="1327"/>
    </location>
</feature>
<feature type="region of interest" description="Disordered" evidence="1">
    <location>
        <begin position="722"/>
        <end position="757"/>
    </location>
</feature>
<protein>
    <recommendedName>
        <fullName evidence="2">SEC7 domain-containing protein</fullName>
    </recommendedName>
</protein>
<feature type="compositionally biased region" description="Low complexity" evidence="1">
    <location>
        <begin position="404"/>
        <end position="422"/>
    </location>
</feature>
<dbReference type="InterPro" id="IPR000904">
    <property type="entry name" value="Sec7_dom"/>
</dbReference>
<proteinExistence type="predicted"/>
<sequence>MDPAPPPPPPKEAGSPSPRAAAIATFKRAASTRTAASPSPHTSRTPSPTVSRSPSSSRADRRRSRSIGALSSAYLPPAATTTGYGDDASLFPPPLPHTASSSTLERTASLLARQLAMAKLTGTAPPPAPATLFLATDAPLPTLDELQHRARAKLAGAARRGRPAPGVGEAQAQAQGAGLARSGTVNLAPLPPLPLPGGARPGVLRRSNTVTGVGTATLPLSLAAAQLHLPPPPATPDTAARDGYDPTAAAATDERAAARVNLMRKLSARRLAGPTPTPTPSRRGKPGGALEVVGAIGRARPRSGSVGGMDWREGAREGEELLLLRGDGVAHFAERMRGGAGAGGARDKGDERALPPLVMPQSEEEVPSAGHGHEFEQETPRIAHAGHGEFAPAPPPTLEERTPRPLSSFDSSAGGASDPSGDTPLGAPPRAPSTTSTASTTSTTSLSLRPLSPTRRAAPAPRPGGRASGIPSFGYAASLSSSSASDAGDDGERREGTEEEEDALAREARKRGSSASSSVTGAVEAAARGRWRGSDAVPLPLPRVGEGAGAGRSSSTVGGATGEGDGAAEGEARTIGLGVDEMPPPVPLVPEGLPTPAKGDGAARGDGQAEGRGGEAKDDGGGFPPPEKGYLFPSPVASPRESQDLSKPAVGAGEKGAPSQDPQHLFQQLATKPVRRGRDFPFSLSNYQPFSSSSHLSASPVLPDPISPTSVIPDPMAALAFPSTSSSREATPPRPPATGPPTSQAMRKSESIESGGSLASSAVASSYHSPVSMRRDLSAIEDSSDIFPTGPRVPALPAASHPSSRILSKLDSLLAATEAAPALGHGPSPLDSPPRKLLLHAPVLQVVNANTVKDRHLFLFTDVLVIAKPIIEDHPLTGEPLAPTLDSHFVVKSIVECRDVKLSAVEEPGDDTSPNSSKTSGGGGTKKRHPLLVAFVDRFANDPARAIAALVQKGGLANDGPTIANLLFRNTDLNRNQLGAYLANPKHSGVLRAYIERFRFAGVRIDDAVRLFVMSVRLPHAQEQAGHVLEVLAGIWTESNGATGFDPALTLSLIKSLLVLSDAMHAHGEHDAERFCPSVHPGPPVDDFIAQFRTVDVRGVVPEDLLTRVYTSVRRERIEQASDNSIFSMTPDIEATMVPAKLPTRLTYRTPSDVFTISIPEPDPRFTIKLHGTDLQFDPPVLSFARSRTQSFRVTGTALGVRVMVLIKRGANAPRYQGLPLNKAFSVERGFMQHTFQVSFTNHLDVKRKYMFSCAFAGSRNQWLRLLRERISASASAPAPADPTLAAGRTASVAALRDVLLPPDDPLPLSVPSAAPSPRPNAAAPRSFGQPVAAPPPRTTAGRLGTPTRAGQMLARSNSVSRLYPAQFRHEADLGAAGRARAANGAAAAAAAAAGGGSRDELEGARSVHGRFLKTGRELVLTTEQNSLLPLLLSFLNAGLDAAPHPLSLQGSAFQLPPSDGNSPPFPLPSFIAPGTAL</sequence>
<dbReference type="EMBL" id="SOZI01000003">
    <property type="protein sequence ID" value="TNY24392.1"/>
    <property type="molecule type" value="Genomic_DNA"/>
</dbReference>
<dbReference type="Pfam" id="PF01369">
    <property type="entry name" value="Sec7"/>
    <property type="match status" value="1"/>
</dbReference>
<feature type="region of interest" description="Disordered" evidence="1">
    <location>
        <begin position="1"/>
        <end position="103"/>
    </location>
</feature>
<feature type="compositionally biased region" description="Polar residues" evidence="1">
    <location>
        <begin position="660"/>
        <end position="670"/>
    </location>
</feature>
<dbReference type="GO" id="GO:0032012">
    <property type="term" value="P:regulation of ARF protein signal transduction"/>
    <property type="evidence" value="ECO:0007669"/>
    <property type="project" value="InterPro"/>
</dbReference>
<keyword evidence="4" id="KW-1185">Reference proteome</keyword>
<dbReference type="PANTHER" id="PTHR10663">
    <property type="entry name" value="GUANYL-NUCLEOTIDE EXCHANGE FACTOR"/>
    <property type="match status" value="1"/>
</dbReference>
<accession>A0A5C5G7N1</accession>
<feature type="region of interest" description="Disordered" evidence="1">
    <location>
        <begin position="1307"/>
        <end position="1350"/>
    </location>
</feature>
<evidence type="ECO:0000256" key="1">
    <source>
        <dbReference type="SAM" id="MobiDB-lite"/>
    </source>
</evidence>
<feature type="region of interest" description="Disordered" evidence="1">
    <location>
        <begin position="386"/>
        <end position="701"/>
    </location>
</feature>
<dbReference type="Proteomes" id="UP000311382">
    <property type="component" value="Unassembled WGS sequence"/>
</dbReference>
<gene>
    <name evidence="3" type="ORF">DMC30DRAFT_433912</name>
</gene>
<name>A0A5C5G7N1_9BASI</name>
<organism evidence="3 4">
    <name type="scientific">Rhodotorula diobovata</name>
    <dbReference type="NCBI Taxonomy" id="5288"/>
    <lineage>
        <taxon>Eukaryota</taxon>
        <taxon>Fungi</taxon>
        <taxon>Dikarya</taxon>
        <taxon>Basidiomycota</taxon>
        <taxon>Pucciniomycotina</taxon>
        <taxon>Microbotryomycetes</taxon>
        <taxon>Sporidiobolales</taxon>
        <taxon>Sporidiobolaceae</taxon>
        <taxon>Rhodotorula</taxon>
    </lineage>
</organism>
<feature type="compositionally biased region" description="Low complexity" evidence="1">
    <location>
        <begin position="432"/>
        <end position="486"/>
    </location>
</feature>
<evidence type="ECO:0000313" key="4">
    <source>
        <dbReference type="Proteomes" id="UP000311382"/>
    </source>
</evidence>
<dbReference type="OrthoDB" id="430364at2759"/>
<feature type="compositionally biased region" description="Pro residues" evidence="1">
    <location>
        <begin position="1"/>
        <end position="11"/>
    </location>
</feature>
<feature type="compositionally biased region" description="Basic and acidic residues" evidence="1">
    <location>
        <begin position="601"/>
        <end position="620"/>
    </location>
</feature>
<dbReference type="PROSITE" id="PS50190">
    <property type="entry name" value="SEC7"/>
    <property type="match status" value="1"/>
</dbReference>
<dbReference type="InterPro" id="IPR011993">
    <property type="entry name" value="PH-like_dom_sf"/>
</dbReference>
<feature type="region of interest" description="Disordered" evidence="1">
    <location>
        <begin position="176"/>
        <end position="206"/>
    </location>
</feature>
<dbReference type="Gene3D" id="1.10.220.20">
    <property type="match status" value="1"/>
</dbReference>
<feature type="domain" description="SEC7" evidence="2">
    <location>
        <begin position="926"/>
        <end position="1116"/>
    </location>
</feature>
<dbReference type="STRING" id="5288.A0A5C5G7N1"/>
<feature type="compositionally biased region" description="Low complexity" evidence="1">
    <location>
        <begin position="196"/>
        <end position="206"/>
    </location>
</feature>
<feature type="compositionally biased region" description="Low complexity" evidence="1">
    <location>
        <begin position="513"/>
        <end position="526"/>
    </location>
</feature>
<feature type="region of interest" description="Disordered" evidence="1">
    <location>
        <begin position="338"/>
        <end position="373"/>
    </location>
</feature>
<comment type="caution">
    <text evidence="3">The sequence shown here is derived from an EMBL/GenBank/DDBJ whole genome shotgun (WGS) entry which is preliminary data.</text>
</comment>
<dbReference type="InterPro" id="IPR023394">
    <property type="entry name" value="Sec7_C_sf"/>
</dbReference>
<dbReference type="Gene3D" id="1.10.1000.11">
    <property type="entry name" value="Arf Nucleotide-binding Site Opener,domain 2"/>
    <property type="match status" value="1"/>
</dbReference>
<dbReference type="SMART" id="SM00222">
    <property type="entry name" value="Sec7"/>
    <property type="match status" value="1"/>
</dbReference>